<comment type="similarity">
    <text evidence="1">Belongs to the ABC transporter superfamily.</text>
</comment>
<keyword evidence="3" id="KW-0547">Nucleotide-binding</keyword>
<evidence type="ECO:0000256" key="3">
    <source>
        <dbReference type="ARBA" id="ARBA00022741"/>
    </source>
</evidence>
<evidence type="ECO:0000256" key="1">
    <source>
        <dbReference type="ARBA" id="ARBA00005417"/>
    </source>
</evidence>
<evidence type="ECO:0000313" key="6">
    <source>
        <dbReference type="EMBL" id="MFD2647386.1"/>
    </source>
</evidence>
<dbReference type="InterPro" id="IPR050166">
    <property type="entry name" value="ABC_transporter_ATP-bind"/>
</dbReference>
<gene>
    <name evidence="6" type="ORF">ACFSX5_06185</name>
</gene>
<dbReference type="SUPFAM" id="SSF52540">
    <property type="entry name" value="P-loop containing nucleoside triphosphate hydrolases"/>
    <property type="match status" value="1"/>
</dbReference>
<dbReference type="InterPro" id="IPR027417">
    <property type="entry name" value="P-loop_NTPase"/>
</dbReference>
<name>A0ABW5QIR9_9HYPH</name>
<evidence type="ECO:0000259" key="5">
    <source>
        <dbReference type="PROSITE" id="PS50893"/>
    </source>
</evidence>
<dbReference type="InterPro" id="IPR003439">
    <property type="entry name" value="ABC_transporter-like_ATP-bd"/>
</dbReference>
<dbReference type="PANTHER" id="PTHR42788:SF13">
    <property type="entry name" value="ALIPHATIC SULFONATES IMPORT ATP-BINDING PROTEIN SSUB"/>
    <property type="match status" value="1"/>
</dbReference>
<dbReference type="PROSITE" id="PS50893">
    <property type="entry name" value="ABC_TRANSPORTER_2"/>
    <property type="match status" value="1"/>
</dbReference>
<dbReference type="InterPro" id="IPR017871">
    <property type="entry name" value="ABC_transporter-like_CS"/>
</dbReference>
<reference evidence="7" key="1">
    <citation type="journal article" date="2019" name="Int. J. Syst. Evol. Microbiol.">
        <title>The Global Catalogue of Microorganisms (GCM) 10K type strain sequencing project: providing services to taxonomists for standard genome sequencing and annotation.</title>
        <authorList>
            <consortium name="The Broad Institute Genomics Platform"/>
            <consortium name="The Broad Institute Genome Sequencing Center for Infectious Disease"/>
            <person name="Wu L."/>
            <person name="Ma J."/>
        </authorList>
    </citation>
    <scope>NUCLEOTIDE SEQUENCE [LARGE SCALE GENOMIC DNA]</scope>
    <source>
        <strain evidence="7">CCM 7427</strain>
    </source>
</reference>
<organism evidence="6 7">
    <name type="scientific">Devosia albogilva</name>
    <dbReference type="NCBI Taxonomy" id="429726"/>
    <lineage>
        <taxon>Bacteria</taxon>
        <taxon>Pseudomonadati</taxon>
        <taxon>Pseudomonadota</taxon>
        <taxon>Alphaproteobacteria</taxon>
        <taxon>Hyphomicrobiales</taxon>
        <taxon>Devosiaceae</taxon>
        <taxon>Devosia</taxon>
    </lineage>
</organism>
<dbReference type="RefSeq" id="WP_386832413.1">
    <property type="nucleotide sequence ID" value="NZ_JBHUNP010000001.1"/>
</dbReference>
<proteinExistence type="inferred from homology"/>
<evidence type="ECO:0000256" key="4">
    <source>
        <dbReference type="ARBA" id="ARBA00022840"/>
    </source>
</evidence>
<dbReference type="CDD" id="cd03293">
    <property type="entry name" value="ABC_NrtD_SsuB_transporters"/>
    <property type="match status" value="1"/>
</dbReference>
<evidence type="ECO:0000256" key="2">
    <source>
        <dbReference type="ARBA" id="ARBA00022448"/>
    </source>
</evidence>
<dbReference type="PROSITE" id="PS00211">
    <property type="entry name" value="ABC_TRANSPORTER_1"/>
    <property type="match status" value="1"/>
</dbReference>
<sequence length="260" mass="28988">MSIISVSDLTHQYAVEGREKTLALSNVNLEIKKNEFVTLLGPSGCGKTTLMRAIGGLVSPTQGTITVNGKKVDGPNQDSAIVFQSFALMPWASVLQNVTFGLEMRGVGNKTEREHKAMAAIAQVGLKGFENKLPKELSGGMQQRVGLARALVVSTPVLLMDEPFGALDQQTRRYMQEELLRIWQEDQRTVVFVTHDMEEAIMLADKVVLMSARPGRIEEVIDVTFPRPRDPDAVERLPEFVELKEHLWRRLRQAHELNAA</sequence>
<accession>A0ABW5QIR9</accession>
<protein>
    <submittedName>
        <fullName evidence="6">ABC transporter ATP-binding protein</fullName>
    </submittedName>
</protein>
<dbReference type="PANTHER" id="PTHR42788">
    <property type="entry name" value="TAURINE IMPORT ATP-BINDING PROTEIN-RELATED"/>
    <property type="match status" value="1"/>
</dbReference>
<dbReference type="EMBL" id="JBHUNP010000001">
    <property type="protein sequence ID" value="MFD2647386.1"/>
    <property type="molecule type" value="Genomic_DNA"/>
</dbReference>
<dbReference type="Pfam" id="PF00005">
    <property type="entry name" value="ABC_tran"/>
    <property type="match status" value="1"/>
</dbReference>
<comment type="caution">
    <text evidence="6">The sequence shown here is derived from an EMBL/GenBank/DDBJ whole genome shotgun (WGS) entry which is preliminary data.</text>
</comment>
<dbReference type="InterPro" id="IPR003593">
    <property type="entry name" value="AAA+_ATPase"/>
</dbReference>
<dbReference type="Gene3D" id="3.40.50.300">
    <property type="entry name" value="P-loop containing nucleotide triphosphate hydrolases"/>
    <property type="match status" value="1"/>
</dbReference>
<dbReference type="SMART" id="SM00382">
    <property type="entry name" value="AAA"/>
    <property type="match status" value="1"/>
</dbReference>
<keyword evidence="2" id="KW-0813">Transport</keyword>
<keyword evidence="7" id="KW-1185">Reference proteome</keyword>
<feature type="domain" description="ABC transporter" evidence="5">
    <location>
        <begin position="4"/>
        <end position="237"/>
    </location>
</feature>
<dbReference type="GO" id="GO:0005524">
    <property type="term" value="F:ATP binding"/>
    <property type="evidence" value="ECO:0007669"/>
    <property type="project" value="UniProtKB-KW"/>
</dbReference>
<evidence type="ECO:0000313" key="7">
    <source>
        <dbReference type="Proteomes" id="UP001597521"/>
    </source>
</evidence>
<dbReference type="Proteomes" id="UP001597521">
    <property type="component" value="Unassembled WGS sequence"/>
</dbReference>
<keyword evidence="4 6" id="KW-0067">ATP-binding</keyword>